<dbReference type="Gene3D" id="1.20.5.420">
    <property type="entry name" value="Immunoglobulin FC, subunit C"/>
    <property type="match status" value="1"/>
</dbReference>
<dbReference type="Gene3D" id="1.10.260.100">
    <property type="match status" value="1"/>
</dbReference>
<proteinExistence type="inferred from homology"/>
<evidence type="ECO:0000256" key="4">
    <source>
        <dbReference type="PROSITE-ProRule" id="PRU00339"/>
    </source>
</evidence>
<dbReference type="InterPro" id="IPR032374">
    <property type="entry name" value="SGTA_dimer"/>
</dbReference>
<dbReference type="SMART" id="SM00028">
    <property type="entry name" value="TPR"/>
    <property type="match status" value="3"/>
</dbReference>
<reference evidence="7" key="1">
    <citation type="journal article" date="2018" name="Nat. Microbiol.">
        <title>Leveraging single-cell genomics to expand the fungal tree of life.</title>
        <authorList>
            <person name="Ahrendt S.R."/>
            <person name="Quandt C.A."/>
            <person name="Ciobanu D."/>
            <person name="Clum A."/>
            <person name="Salamov A."/>
            <person name="Andreopoulos B."/>
            <person name="Cheng J.F."/>
            <person name="Woyke T."/>
            <person name="Pelin A."/>
            <person name="Henrissat B."/>
            <person name="Reynolds N.K."/>
            <person name="Benny G.L."/>
            <person name="Smith M.E."/>
            <person name="James T.Y."/>
            <person name="Grigoriev I.V."/>
        </authorList>
    </citation>
    <scope>NUCLEOTIDE SEQUENCE [LARGE SCALE GENOMIC DNA]</scope>
    <source>
        <strain evidence="7">Baker2002</strain>
    </source>
</reference>
<evidence type="ECO:0000256" key="3">
    <source>
        <dbReference type="ARBA" id="ARBA00022803"/>
    </source>
</evidence>
<feature type="repeat" description="TPR" evidence="4">
    <location>
        <begin position="152"/>
        <end position="185"/>
    </location>
</feature>
<protein>
    <submittedName>
        <fullName evidence="6">TPR-like protein</fullName>
    </submittedName>
</protein>
<sequence>MAASSKDLALAIIHFLTTSVANKTVSEEFAESVDVAIDCIADAFAVDKADAPTAVDGRSLLDFVNDPARAPAHSLIDEETKDKANALKGEGNKAMAAKDFDTAIAKYTEAIGLGASYAVFLSNRAAAYSSSSQHAKAVEDAKAAIALDPGFSKAFSRLGLAEYALGNAKAAMEAYKRGLDIEGSQPSDAMKRGYETAKKRVEEELDDCISEGEVAKSSGASQDASGAGAGTGASAGGFPNLSSMFGGGGMPSLSEMMNNPQLMQAAQNLMSNPEAIQGLMNNPALQGMAKQFLGGQGGQNKPKE</sequence>
<organism evidence="6 7">
    <name type="scientific">Metschnikowia bicuspidata</name>
    <dbReference type="NCBI Taxonomy" id="27322"/>
    <lineage>
        <taxon>Eukaryota</taxon>
        <taxon>Fungi</taxon>
        <taxon>Dikarya</taxon>
        <taxon>Ascomycota</taxon>
        <taxon>Saccharomycotina</taxon>
        <taxon>Pichiomycetes</taxon>
        <taxon>Metschnikowiaceae</taxon>
        <taxon>Metschnikowia</taxon>
    </lineage>
</organism>
<dbReference type="FunFam" id="1.25.40.10:FF:000207">
    <property type="entry name" value="Small glutamine-rich tetratricopeptide repeat-containing protein"/>
    <property type="match status" value="1"/>
</dbReference>
<gene>
    <name evidence="6" type="ORF">METBISCDRAFT_23821</name>
</gene>
<evidence type="ECO:0000313" key="6">
    <source>
        <dbReference type="EMBL" id="RKP29925.1"/>
    </source>
</evidence>
<dbReference type="GO" id="GO:0060090">
    <property type="term" value="F:molecular adaptor activity"/>
    <property type="evidence" value="ECO:0007669"/>
    <property type="project" value="TreeGrafter"/>
</dbReference>
<dbReference type="Pfam" id="PF16546">
    <property type="entry name" value="SGTA_dimer"/>
    <property type="match status" value="1"/>
</dbReference>
<dbReference type="AlphaFoldDB" id="A0A4P9ZAT4"/>
<name>A0A4P9ZAT4_9ASCO</name>
<dbReference type="PROSITE" id="PS50005">
    <property type="entry name" value="TPR"/>
    <property type="match status" value="1"/>
</dbReference>
<dbReference type="InterPro" id="IPR047150">
    <property type="entry name" value="SGT"/>
</dbReference>
<dbReference type="EMBL" id="ML004471">
    <property type="protein sequence ID" value="RKP29925.1"/>
    <property type="molecule type" value="Genomic_DNA"/>
</dbReference>
<keyword evidence="3 4" id="KW-0802">TPR repeat</keyword>
<keyword evidence="7" id="KW-1185">Reference proteome</keyword>
<dbReference type="InterPro" id="IPR019734">
    <property type="entry name" value="TPR_rpt"/>
</dbReference>
<feature type="domain" description="SGTA homodimerisation" evidence="5">
    <location>
        <begin position="4"/>
        <end position="64"/>
    </location>
</feature>
<evidence type="ECO:0000256" key="2">
    <source>
        <dbReference type="ARBA" id="ARBA00022737"/>
    </source>
</evidence>
<dbReference type="GO" id="GO:0016020">
    <property type="term" value="C:membrane"/>
    <property type="evidence" value="ECO:0007669"/>
    <property type="project" value="TreeGrafter"/>
</dbReference>
<evidence type="ECO:0000256" key="1">
    <source>
        <dbReference type="ARBA" id="ARBA00008175"/>
    </source>
</evidence>
<evidence type="ECO:0000313" key="7">
    <source>
        <dbReference type="Proteomes" id="UP000268321"/>
    </source>
</evidence>
<evidence type="ECO:0000259" key="5">
    <source>
        <dbReference type="Pfam" id="PF16546"/>
    </source>
</evidence>
<keyword evidence="2" id="KW-0677">Repeat</keyword>
<dbReference type="GO" id="GO:0006620">
    <property type="term" value="P:post-translational protein targeting to endoplasmic reticulum membrane"/>
    <property type="evidence" value="ECO:0007669"/>
    <property type="project" value="TreeGrafter"/>
</dbReference>
<dbReference type="GO" id="GO:0072380">
    <property type="term" value="C:TRC complex"/>
    <property type="evidence" value="ECO:0007669"/>
    <property type="project" value="TreeGrafter"/>
</dbReference>
<dbReference type="InterPro" id="IPR011990">
    <property type="entry name" value="TPR-like_helical_dom_sf"/>
</dbReference>
<comment type="similarity">
    <text evidence="1">Belongs to the SGT family.</text>
</comment>
<dbReference type="Gene3D" id="1.25.40.10">
    <property type="entry name" value="Tetratricopeptide repeat domain"/>
    <property type="match status" value="1"/>
</dbReference>
<accession>A0A4P9ZAT4</accession>
<dbReference type="PANTHER" id="PTHR45831:SF2">
    <property type="entry name" value="LD24721P"/>
    <property type="match status" value="1"/>
</dbReference>
<dbReference type="PANTHER" id="PTHR45831">
    <property type="entry name" value="LD24721P"/>
    <property type="match status" value="1"/>
</dbReference>
<dbReference type="OrthoDB" id="2335338at2759"/>
<dbReference type="Proteomes" id="UP000268321">
    <property type="component" value="Unassembled WGS sequence"/>
</dbReference>
<dbReference type="SUPFAM" id="SSF48452">
    <property type="entry name" value="TPR-like"/>
    <property type="match status" value="1"/>
</dbReference>